<evidence type="ECO:0000256" key="1">
    <source>
        <dbReference type="ARBA" id="ARBA00004141"/>
    </source>
</evidence>
<dbReference type="PANTHER" id="PTHR45569:SF1">
    <property type="entry name" value="SENSOR PROTEIN KDPD"/>
    <property type="match status" value="1"/>
</dbReference>
<evidence type="ECO:0000256" key="8">
    <source>
        <dbReference type="ARBA" id="ARBA00022989"/>
    </source>
</evidence>
<keyword evidence="4 11" id="KW-0812">Transmembrane</keyword>
<dbReference type="GO" id="GO:0000155">
    <property type="term" value="F:phosphorelay sensor kinase activity"/>
    <property type="evidence" value="ECO:0007669"/>
    <property type="project" value="TreeGrafter"/>
</dbReference>
<evidence type="ECO:0000313" key="14">
    <source>
        <dbReference type="Proteomes" id="UP000031866"/>
    </source>
</evidence>
<evidence type="ECO:0000256" key="10">
    <source>
        <dbReference type="ARBA" id="ARBA00023136"/>
    </source>
</evidence>
<dbReference type="Pfam" id="PF13493">
    <property type="entry name" value="DUF4118"/>
    <property type="match status" value="1"/>
</dbReference>
<evidence type="ECO:0000313" key="13">
    <source>
        <dbReference type="EMBL" id="AMK50381.1"/>
    </source>
</evidence>
<dbReference type="KEGG" id="cbei:LF65_02201"/>
<dbReference type="AlphaFoldDB" id="A0A140DMB0"/>
<evidence type="ECO:0000256" key="2">
    <source>
        <dbReference type="ARBA" id="ARBA00022553"/>
    </source>
</evidence>
<dbReference type="InterPro" id="IPR052023">
    <property type="entry name" value="Histidine_kinase_KdpD"/>
</dbReference>
<dbReference type="InterPro" id="IPR025201">
    <property type="entry name" value="KdpD_TM"/>
</dbReference>
<keyword evidence="7" id="KW-0067">ATP-binding</keyword>
<keyword evidence="8 11" id="KW-1133">Transmembrane helix</keyword>
<keyword evidence="5" id="KW-0547">Nucleotide-binding</keyword>
<keyword evidence="10 11" id="KW-0472">Membrane</keyword>
<dbReference type="Gene3D" id="1.20.120.620">
    <property type="entry name" value="Backbone structure of the membrane domain of e. Coli histidine kinase receptor kdpd"/>
    <property type="match status" value="1"/>
</dbReference>
<evidence type="ECO:0000256" key="6">
    <source>
        <dbReference type="ARBA" id="ARBA00022777"/>
    </source>
</evidence>
<feature type="domain" description="Sensor protein KdpD transmembrane" evidence="12">
    <location>
        <begin position="1"/>
        <end position="79"/>
    </location>
</feature>
<reference evidence="14" key="1">
    <citation type="submission" date="2014-12" db="EMBL/GenBank/DDBJ databases">
        <title>Genome sequence of Clostridium beijerinckii strain 59B.</title>
        <authorList>
            <person name="Little G.T."/>
            <person name="Minton N.P."/>
        </authorList>
    </citation>
    <scope>NUCLEOTIDE SEQUENCE [LARGE SCALE GENOMIC DNA]</scope>
    <source>
        <strain evidence="14">59B</strain>
    </source>
</reference>
<feature type="transmembrane region" description="Helical" evidence="11">
    <location>
        <begin position="48"/>
        <end position="67"/>
    </location>
</feature>
<keyword evidence="2" id="KW-0597">Phosphoprotein</keyword>
<dbReference type="RefSeq" id="WP_052482779.1">
    <property type="nucleotide sequence ID" value="NZ_CP010086.2"/>
</dbReference>
<dbReference type="PANTHER" id="PTHR45569">
    <property type="entry name" value="SENSOR PROTEIN KDPD"/>
    <property type="match status" value="1"/>
</dbReference>
<dbReference type="Proteomes" id="UP000031866">
    <property type="component" value="Chromosome"/>
</dbReference>
<dbReference type="EMBL" id="CP010086">
    <property type="protein sequence ID" value="AMK50381.1"/>
    <property type="molecule type" value="Genomic_DNA"/>
</dbReference>
<evidence type="ECO:0000256" key="3">
    <source>
        <dbReference type="ARBA" id="ARBA00022679"/>
    </source>
</evidence>
<comment type="subcellular location">
    <subcellularLocation>
        <location evidence="1">Membrane</location>
        <topology evidence="1">Multi-pass membrane protein</topology>
    </subcellularLocation>
</comment>
<keyword evidence="9" id="KW-0902">Two-component regulatory system</keyword>
<evidence type="ECO:0000256" key="7">
    <source>
        <dbReference type="ARBA" id="ARBA00022840"/>
    </source>
</evidence>
<evidence type="ECO:0000256" key="11">
    <source>
        <dbReference type="SAM" id="Phobius"/>
    </source>
</evidence>
<feature type="transmembrane region" description="Helical" evidence="11">
    <location>
        <begin position="16"/>
        <end position="36"/>
    </location>
</feature>
<proteinExistence type="predicted"/>
<dbReference type="GO" id="GO:0005524">
    <property type="term" value="F:ATP binding"/>
    <property type="evidence" value="ECO:0007669"/>
    <property type="project" value="UniProtKB-KW"/>
</dbReference>
<evidence type="ECO:0000256" key="4">
    <source>
        <dbReference type="ARBA" id="ARBA00022692"/>
    </source>
</evidence>
<name>A0A140DMB0_CLOBE</name>
<evidence type="ECO:0000259" key="12">
    <source>
        <dbReference type="Pfam" id="PF13493"/>
    </source>
</evidence>
<dbReference type="STRING" id="1520.LF65_02201"/>
<keyword evidence="3" id="KW-0808">Transferase</keyword>
<dbReference type="InterPro" id="IPR038318">
    <property type="entry name" value="KdpD_sf"/>
</dbReference>
<keyword evidence="6" id="KW-0418">Kinase</keyword>
<protein>
    <recommendedName>
        <fullName evidence="12">Sensor protein KdpD transmembrane domain-containing protein</fullName>
    </recommendedName>
</protein>
<evidence type="ECO:0000256" key="9">
    <source>
        <dbReference type="ARBA" id="ARBA00023012"/>
    </source>
</evidence>
<accession>A0A140DMB0</accession>
<dbReference type="GO" id="GO:0005886">
    <property type="term" value="C:plasma membrane"/>
    <property type="evidence" value="ECO:0007669"/>
    <property type="project" value="TreeGrafter"/>
</dbReference>
<dbReference type="Gene3D" id="3.30.450.40">
    <property type="match status" value="1"/>
</dbReference>
<organism evidence="13 14">
    <name type="scientific">Clostridium beijerinckii</name>
    <name type="common">Clostridium MP</name>
    <dbReference type="NCBI Taxonomy" id="1520"/>
    <lineage>
        <taxon>Bacteria</taxon>
        <taxon>Bacillati</taxon>
        <taxon>Bacillota</taxon>
        <taxon>Clostridia</taxon>
        <taxon>Eubacteriales</taxon>
        <taxon>Clostridiaceae</taxon>
        <taxon>Clostridium</taxon>
    </lineage>
</organism>
<gene>
    <name evidence="13" type="ORF">LF65_02201</name>
</gene>
<evidence type="ECO:0000256" key="5">
    <source>
        <dbReference type="ARBA" id="ARBA00022741"/>
    </source>
</evidence>
<sequence>MIFILGVIIVNIKTRGYILGFICSTISVILFNYLFTKPRYSLQFYDKSYLVTFPIMLIVAFTIGTLTNKIRREAENSLARENTTQILYRVSRKLLSATGTSDVIGIGIKYLSRLLERTVICYLAKENKLSTPFIYTVIKGGKDRSLLNEDEEAAAYWTFVNDKESGAGTNTFYGAKGYYIPLNYIRRN</sequence>
<dbReference type="InterPro" id="IPR029016">
    <property type="entry name" value="GAF-like_dom_sf"/>
</dbReference>